<keyword evidence="2" id="KW-1185">Reference proteome</keyword>
<reference evidence="1 2" key="1">
    <citation type="submission" date="2022-06" db="EMBL/GenBank/DDBJ databases">
        <title>Isolation of gut microbiota from human fecal samples.</title>
        <authorList>
            <person name="Pamer E.G."/>
            <person name="Barat B."/>
            <person name="Waligurski E."/>
            <person name="Medina S."/>
            <person name="Paddock L."/>
            <person name="Mostad J."/>
        </authorList>
    </citation>
    <scope>NUCLEOTIDE SEQUENCE [LARGE SCALE GENOMIC DNA]</scope>
    <source>
        <strain evidence="1 2">SL.3.17</strain>
    </source>
</reference>
<proteinExistence type="predicted"/>
<name>A0ABT1RK25_9FIRM</name>
<evidence type="ECO:0000313" key="2">
    <source>
        <dbReference type="Proteomes" id="UP001524502"/>
    </source>
</evidence>
<accession>A0ABT1RK25</accession>
<dbReference type="RefSeq" id="WP_256130706.1">
    <property type="nucleotide sequence ID" value="NZ_JANFXK010000001.1"/>
</dbReference>
<organism evidence="1 2">
    <name type="scientific">Anaerovorax odorimutans</name>
    <dbReference type="NCBI Taxonomy" id="109327"/>
    <lineage>
        <taxon>Bacteria</taxon>
        <taxon>Bacillati</taxon>
        <taxon>Bacillota</taxon>
        <taxon>Clostridia</taxon>
        <taxon>Peptostreptococcales</taxon>
        <taxon>Anaerovoracaceae</taxon>
        <taxon>Anaerovorax</taxon>
    </lineage>
</organism>
<protein>
    <submittedName>
        <fullName evidence="1">Uncharacterized protein</fullName>
    </submittedName>
</protein>
<sequence>MKKIYDIEITGTSGILSNRQNAFVIADENHLKKYDLQTAEQLKTLEIELVEGLELDTEEEFLYAFTGESIYLVDLQTFEVVKKADINLSDESDEWEIKGLYHIKDNLLFLLIRIQYEYNLAALYDMAASDMEVVCREDTENQLWFDKQNGLQIVRNERYKPKCDSNVISCKRHWFQSDKFPFKMEISVMQADKMTVQKSGVLYFVDPDGRFSLVMEDAFLKMYCVFVENNSMKVVKKLKSPRNYCPMEAYLVRECECLVLMYEKESLIFSCKDLDFKLEKVVETSFASSPPLYFQETEQLLILDAEEGKWVDMEAFH</sequence>
<comment type="caution">
    <text evidence="1">The sequence shown here is derived from an EMBL/GenBank/DDBJ whole genome shotgun (WGS) entry which is preliminary data.</text>
</comment>
<dbReference type="Proteomes" id="UP001524502">
    <property type="component" value="Unassembled WGS sequence"/>
</dbReference>
<evidence type="ECO:0000313" key="1">
    <source>
        <dbReference type="EMBL" id="MCQ4635524.1"/>
    </source>
</evidence>
<dbReference type="EMBL" id="JANFXK010000001">
    <property type="protein sequence ID" value="MCQ4635524.1"/>
    <property type="molecule type" value="Genomic_DNA"/>
</dbReference>
<gene>
    <name evidence="1" type="ORF">NE619_02180</name>
</gene>